<dbReference type="GO" id="GO:0005737">
    <property type="term" value="C:cytoplasm"/>
    <property type="evidence" value="ECO:0007669"/>
    <property type="project" value="TreeGrafter"/>
</dbReference>
<evidence type="ECO:0000256" key="2">
    <source>
        <dbReference type="ARBA" id="ARBA00007441"/>
    </source>
</evidence>
<dbReference type="PANTHER" id="PTHR43807">
    <property type="entry name" value="FI04487P"/>
    <property type="match status" value="1"/>
</dbReference>
<dbReference type="AlphaFoldDB" id="D7FQ50"/>
<evidence type="ECO:0000313" key="7">
    <source>
        <dbReference type="EMBL" id="CBJ48382.1"/>
    </source>
</evidence>
<keyword evidence="5" id="KW-0663">Pyridoxal phosphate</keyword>
<keyword evidence="4 7" id="KW-0808">Transferase</keyword>
<evidence type="ECO:0000256" key="1">
    <source>
        <dbReference type="ARBA" id="ARBA00001933"/>
    </source>
</evidence>
<dbReference type="EC" id="2.6.1.1" evidence="7"/>
<dbReference type="InterPro" id="IPR051326">
    <property type="entry name" value="Kynurenine-oxoglutarate_AT"/>
</dbReference>
<dbReference type="PROSITE" id="PS00105">
    <property type="entry name" value="AA_TRANSFER_CLASS_1"/>
    <property type="match status" value="1"/>
</dbReference>
<dbReference type="GO" id="GO:0004069">
    <property type="term" value="F:L-aspartate:2-oxoglutarate aminotransferase activity"/>
    <property type="evidence" value="ECO:0007669"/>
    <property type="project" value="UniProtKB-EC"/>
</dbReference>
<dbReference type="InterPro" id="IPR015422">
    <property type="entry name" value="PyrdxlP-dep_Trfase_small"/>
</dbReference>
<dbReference type="EMBL" id="FN648375">
    <property type="protein sequence ID" value="CBJ48382.1"/>
    <property type="molecule type" value="Genomic_DNA"/>
</dbReference>
<dbReference type="Gene3D" id="3.90.1150.10">
    <property type="entry name" value="Aspartate Aminotransferase, domain 1"/>
    <property type="match status" value="1"/>
</dbReference>
<keyword evidence="3 7" id="KW-0032">Aminotransferase</keyword>
<feature type="domain" description="Aminotransferase class I/classII large" evidence="6">
    <location>
        <begin position="41"/>
        <end position="407"/>
    </location>
</feature>
<organism evidence="7 8">
    <name type="scientific">Ectocarpus siliculosus</name>
    <name type="common">Brown alga</name>
    <name type="synonym">Conferva siliculosa</name>
    <dbReference type="NCBI Taxonomy" id="2880"/>
    <lineage>
        <taxon>Eukaryota</taxon>
        <taxon>Sar</taxon>
        <taxon>Stramenopiles</taxon>
        <taxon>Ochrophyta</taxon>
        <taxon>PX clade</taxon>
        <taxon>Phaeophyceae</taxon>
        <taxon>Ectocarpales</taxon>
        <taxon>Ectocarpaceae</taxon>
        <taxon>Ectocarpus</taxon>
    </lineage>
</organism>
<dbReference type="InterPro" id="IPR015421">
    <property type="entry name" value="PyrdxlP-dep_Trfase_major"/>
</dbReference>
<accession>D7FQ50</accession>
<dbReference type="SUPFAM" id="SSF53383">
    <property type="entry name" value="PLP-dependent transferases"/>
    <property type="match status" value="1"/>
</dbReference>
<comment type="similarity">
    <text evidence="2">Belongs to the class-I pyridoxal-phosphate-dependent aminotransferase family.</text>
</comment>
<evidence type="ECO:0000256" key="4">
    <source>
        <dbReference type="ARBA" id="ARBA00022679"/>
    </source>
</evidence>
<keyword evidence="8" id="KW-1185">Reference proteome</keyword>
<dbReference type="OrthoDB" id="7042322at2759"/>
<dbReference type="Gene3D" id="3.40.640.10">
    <property type="entry name" value="Type I PLP-dependent aspartate aminotransferase-like (Major domain)"/>
    <property type="match status" value="1"/>
</dbReference>
<proteinExistence type="inferred from homology"/>
<comment type="cofactor">
    <cofactor evidence="1">
        <name>pyridoxal 5'-phosphate</name>
        <dbReference type="ChEBI" id="CHEBI:597326"/>
    </cofactor>
</comment>
<dbReference type="OMA" id="FHNTGWK"/>
<dbReference type="eggNOG" id="KOG0257">
    <property type="taxonomic scope" value="Eukaryota"/>
</dbReference>
<protein>
    <submittedName>
        <fullName evidence="7">Aspartate Aminotransferase</fullName>
        <ecNumber evidence="7">2.6.1.1</ecNumber>
    </submittedName>
</protein>
<gene>
    <name evidence="7" type="ORF">Esi_0002_0157</name>
</gene>
<dbReference type="EMBL" id="FN649727">
    <property type="protein sequence ID" value="CBJ48382.1"/>
    <property type="molecule type" value="Genomic_DNA"/>
</dbReference>
<dbReference type="InParanoid" id="D7FQ50"/>
<sequence length="416" mass="44840">MSGASDAVGTPPLSDLTLAEFECNTTGGIWNELLVLARQPGVVNLGQGFPDYDGSMAARAAAAETMTDPSKTALNQYSLPPGLKSLQSAVSTYYNKCYGLQEGATNRAIGPENVLVTVGATEGLYISLKALAGPGDEVLIFNPGFPWYLSTARMVGATPVLVELAGPDFAPDLDKLEKAITPKTKVLLINTPHNPCGHCYTKEELEGFARLALKYNLFVISDEVYENVTFGEARHLRIADEQGMFERTVTLCSASKLFSLTGWRVGWALSTPELLRGLAVYHCNTSYCAPSPLQHGLAVALGEEDGSFEGIPQLVEGNAELLGNALTEKGFLVTRPQGGHFLVADTTPLGFKGLECAKFLLTHAKVGVVPGVIFYFPDSTGIDPDRPLLRFAICKRRDTIEEAVRRIREMDLPAPK</sequence>
<evidence type="ECO:0000256" key="3">
    <source>
        <dbReference type="ARBA" id="ARBA00022576"/>
    </source>
</evidence>
<name>D7FQ50_ECTSI</name>
<dbReference type="InterPro" id="IPR004839">
    <property type="entry name" value="Aminotransferase_I/II_large"/>
</dbReference>
<dbReference type="InterPro" id="IPR015424">
    <property type="entry name" value="PyrdxlP-dep_Trfase"/>
</dbReference>
<dbReference type="Pfam" id="PF00155">
    <property type="entry name" value="Aminotran_1_2"/>
    <property type="match status" value="1"/>
</dbReference>
<evidence type="ECO:0000256" key="5">
    <source>
        <dbReference type="ARBA" id="ARBA00022898"/>
    </source>
</evidence>
<dbReference type="GO" id="GO:0030170">
    <property type="term" value="F:pyridoxal phosphate binding"/>
    <property type="evidence" value="ECO:0007669"/>
    <property type="project" value="InterPro"/>
</dbReference>
<dbReference type="STRING" id="2880.D7FQ50"/>
<dbReference type="Proteomes" id="UP000002630">
    <property type="component" value="Linkage Group LG02"/>
</dbReference>
<reference evidence="7 8" key="1">
    <citation type="journal article" date="2010" name="Nature">
        <title>The Ectocarpus genome and the independent evolution of multicellularity in brown algae.</title>
        <authorList>
            <person name="Cock J.M."/>
            <person name="Sterck L."/>
            <person name="Rouze P."/>
            <person name="Scornet D."/>
            <person name="Allen A.E."/>
            <person name="Amoutzias G."/>
            <person name="Anthouard V."/>
            <person name="Artiguenave F."/>
            <person name="Aury J.M."/>
            <person name="Badger J.H."/>
            <person name="Beszteri B."/>
            <person name="Billiau K."/>
            <person name="Bonnet E."/>
            <person name="Bothwell J.H."/>
            <person name="Bowler C."/>
            <person name="Boyen C."/>
            <person name="Brownlee C."/>
            <person name="Carrano C.J."/>
            <person name="Charrier B."/>
            <person name="Cho G.Y."/>
            <person name="Coelho S.M."/>
            <person name="Collen J."/>
            <person name="Corre E."/>
            <person name="Da Silva C."/>
            <person name="Delage L."/>
            <person name="Delaroque N."/>
            <person name="Dittami S.M."/>
            <person name="Doulbeau S."/>
            <person name="Elias M."/>
            <person name="Farnham G."/>
            <person name="Gachon C.M."/>
            <person name="Gschloessl B."/>
            <person name="Heesch S."/>
            <person name="Jabbari K."/>
            <person name="Jubin C."/>
            <person name="Kawai H."/>
            <person name="Kimura K."/>
            <person name="Kloareg B."/>
            <person name="Kupper F.C."/>
            <person name="Lang D."/>
            <person name="Le Bail A."/>
            <person name="Leblanc C."/>
            <person name="Lerouge P."/>
            <person name="Lohr M."/>
            <person name="Lopez P.J."/>
            <person name="Martens C."/>
            <person name="Maumus F."/>
            <person name="Michel G."/>
            <person name="Miranda-Saavedra D."/>
            <person name="Morales J."/>
            <person name="Moreau H."/>
            <person name="Motomura T."/>
            <person name="Nagasato C."/>
            <person name="Napoli C.A."/>
            <person name="Nelson D.R."/>
            <person name="Nyvall-Collen P."/>
            <person name="Peters A.F."/>
            <person name="Pommier C."/>
            <person name="Potin P."/>
            <person name="Poulain J."/>
            <person name="Quesneville H."/>
            <person name="Read B."/>
            <person name="Rensing S.A."/>
            <person name="Ritter A."/>
            <person name="Rousvoal S."/>
            <person name="Samanta M."/>
            <person name="Samson G."/>
            <person name="Schroeder D.C."/>
            <person name="Segurens B."/>
            <person name="Strittmatter M."/>
            <person name="Tonon T."/>
            <person name="Tregear J.W."/>
            <person name="Valentin K."/>
            <person name="von Dassow P."/>
            <person name="Yamagishi T."/>
            <person name="Van de Peer Y."/>
            <person name="Wincker P."/>
        </authorList>
    </citation>
    <scope>NUCLEOTIDE SEQUENCE [LARGE SCALE GENOMIC DNA]</scope>
    <source>
        <strain evidence="8">Ec32 / CCAP1310/4</strain>
    </source>
</reference>
<evidence type="ECO:0000313" key="8">
    <source>
        <dbReference type="Proteomes" id="UP000002630"/>
    </source>
</evidence>
<evidence type="ECO:0000259" key="6">
    <source>
        <dbReference type="Pfam" id="PF00155"/>
    </source>
</evidence>
<dbReference type="GO" id="GO:0016212">
    <property type="term" value="F:kynurenine-oxoglutarate transaminase activity"/>
    <property type="evidence" value="ECO:0007669"/>
    <property type="project" value="TreeGrafter"/>
</dbReference>
<dbReference type="CDD" id="cd00609">
    <property type="entry name" value="AAT_like"/>
    <property type="match status" value="1"/>
</dbReference>
<dbReference type="InterPro" id="IPR004838">
    <property type="entry name" value="NHTrfase_class1_PyrdxlP-BS"/>
</dbReference>
<dbReference type="PANTHER" id="PTHR43807:SF20">
    <property type="entry name" value="FI04487P"/>
    <property type="match status" value="1"/>
</dbReference>